<feature type="domain" description="tRNA-splicing endonuclease subunit Sen15" evidence="4">
    <location>
        <begin position="16"/>
        <end position="129"/>
    </location>
</feature>
<keyword evidence="2" id="KW-0819">tRNA processing</keyword>
<dbReference type="AlphaFoldDB" id="A0A8H2ZJW7"/>
<evidence type="ECO:0000256" key="3">
    <source>
        <dbReference type="SAM" id="MobiDB-lite"/>
    </source>
</evidence>
<dbReference type="GO" id="GO:0000379">
    <property type="term" value="P:tRNA-type intron splice site recognition and cleavage"/>
    <property type="evidence" value="ECO:0007669"/>
    <property type="project" value="InterPro"/>
</dbReference>
<dbReference type="SUPFAM" id="SSF53032">
    <property type="entry name" value="tRNA-intron endonuclease catalytic domain-like"/>
    <property type="match status" value="1"/>
</dbReference>
<comment type="caution">
    <text evidence="5">The sequence shown here is derived from an EMBL/GenBank/DDBJ whole genome shotgun (WGS) entry which is preliminary data.</text>
</comment>
<name>A0A8H2ZJW7_9SACH</name>
<keyword evidence="6" id="KW-1185">Reference proteome</keyword>
<keyword evidence="5" id="KW-0540">Nuclease</keyword>
<dbReference type="InterPro" id="IPR011856">
    <property type="entry name" value="tRNA_endonuc-like_dom_sf"/>
</dbReference>
<dbReference type="GeneID" id="64859441"/>
<feature type="region of interest" description="Disordered" evidence="3">
    <location>
        <begin position="48"/>
        <end position="67"/>
    </location>
</feature>
<dbReference type="InterPro" id="IPR036167">
    <property type="entry name" value="tRNA_intron_Endo_cat-like_sf"/>
</dbReference>
<evidence type="ECO:0000313" key="5">
    <source>
        <dbReference type="EMBL" id="CAB4256368.1"/>
    </source>
</evidence>
<keyword evidence="5" id="KW-0378">Hydrolase</keyword>
<keyword evidence="5" id="KW-0255">Endonuclease</keyword>
<proteinExistence type="inferred from homology"/>
<dbReference type="InterPro" id="IPR018593">
    <property type="entry name" value="tRNA-endonuc_su_Sen15"/>
</dbReference>
<dbReference type="Proteomes" id="UP000644660">
    <property type="component" value="Unassembled WGS sequence"/>
</dbReference>
<dbReference type="GO" id="GO:0003676">
    <property type="term" value="F:nucleic acid binding"/>
    <property type="evidence" value="ECO:0007669"/>
    <property type="project" value="InterPro"/>
</dbReference>
<accession>A0A8H2ZJW7</accession>
<dbReference type="GO" id="GO:0000213">
    <property type="term" value="F:tRNA-intron lyase activity"/>
    <property type="evidence" value="ECO:0007669"/>
    <property type="project" value="TreeGrafter"/>
</dbReference>
<protein>
    <submittedName>
        <fullName evidence="5">Similar to Saccharomyces cerevisiae YMR059W SEN15 Subunit of the tRNA splicing endonuclease, which is composed of Sen2p, Sen15p, Sen34p, and Sen54p</fullName>
    </submittedName>
</protein>
<organism evidence="5 6">
    <name type="scientific">Maudiozyma barnettii</name>
    <dbReference type="NCBI Taxonomy" id="61262"/>
    <lineage>
        <taxon>Eukaryota</taxon>
        <taxon>Fungi</taxon>
        <taxon>Dikarya</taxon>
        <taxon>Ascomycota</taxon>
        <taxon>Saccharomycotina</taxon>
        <taxon>Saccharomycetes</taxon>
        <taxon>Saccharomycetales</taxon>
        <taxon>Saccharomycetaceae</taxon>
        <taxon>Maudiozyma</taxon>
    </lineage>
</organism>
<evidence type="ECO:0000256" key="2">
    <source>
        <dbReference type="ARBA" id="ARBA00022694"/>
    </source>
</evidence>
<dbReference type="Gene3D" id="3.40.1350.10">
    <property type="match status" value="1"/>
</dbReference>
<dbReference type="Pfam" id="PF09631">
    <property type="entry name" value="Sen15"/>
    <property type="match status" value="1"/>
</dbReference>
<dbReference type="PANTHER" id="PTHR28518">
    <property type="entry name" value="TRNA-SPLICING ENDONUCLEASE SUBUNIT SEN15"/>
    <property type="match status" value="1"/>
</dbReference>
<comment type="similarity">
    <text evidence="1">Belongs to the SEN15 family.</text>
</comment>
<dbReference type="OrthoDB" id="10002170at2759"/>
<dbReference type="EMBL" id="CAEFZW010000009">
    <property type="protein sequence ID" value="CAB4256368.1"/>
    <property type="molecule type" value="Genomic_DNA"/>
</dbReference>
<dbReference type="InterPro" id="IPR042777">
    <property type="entry name" value="Sen15_fungi"/>
</dbReference>
<sequence length="129" mass="14467">MCNPSSKDGLSIEYAVRTNLAHFQNWSDVVICEESLEWEGRTIKLVSGIPSEPLSNGETEDDGSPSREFLLPVSLAQYKAESLTIECLDHVFDKLCNPGTKRIILSIVNDDGTIVFYFMYKGVHKPKKN</sequence>
<evidence type="ECO:0000313" key="6">
    <source>
        <dbReference type="Proteomes" id="UP000644660"/>
    </source>
</evidence>
<evidence type="ECO:0000259" key="4">
    <source>
        <dbReference type="Pfam" id="PF09631"/>
    </source>
</evidence>
<evidence type="ECO:0000256" key="1">
    <source>
        <dbReference type="ARBA" id="ARBA00006091"/>
    </source>
</evidence>
<reference evidence="5 6" key="1">
    <citation type="submission" date="2020-05" db="EMBL/GenBank/DDBJ databases">
        <authorList>
            <person name="Casaregola S."/>
            <person name="Devillers H."/>
            <person name="Grondin C."/>
        </authorList>
    </citation>
    <scope>NUCLEOTIDE SEQUENCE [LARGE SCALE GENOMIC DNA]</scope>
    <source>
        <strain evidence="5 6">CLIB 1767</strain>
    </source>
</reference>
<dbReference type="PANTHER" id="PTHR28518:SF1">
    <property type="entry name" value="TRNA-SPLICING ENDONUCLEASE SUBUNIT SEN15"/>
    <property type="match status" value="1"/>
</dbReference>
<dbReference type="RefSeq" id="XP_041408212.1">
    <property type="nucleotide sequence ID" value="XM_041552278.1"/>
</dbReference>
<dbReference type="GO" id="GO:0000214">
    <property type="term" value="C:tRNA-intron endonuclease complex"/>
    <property type="evidence" value="ECO:0007669"/>
    <property type="project" value="InterPro"/>
</dbReference>
<gene>
    <name evidence="5" type="ORF">KABA2_09S03036</name>
</gene>